<evidence type="ECO:0000256" key="1">
    <source>
        <dbReference type="PIRNR" id="PIRNR028141"/>
    </source>
</evidence>
<dbReference type="InterPro" id="IPR009875">
    <property type="entry name" value="PilZ_domain"/>
</dbReference>
<evidence type="ECO:0000313" key="3">
    <source>
        <dbReference type="EMBL" id="HBA09131.1"/>
    </source>
</evidence>
<comment type="subunit">
    <text evidence="1">Monomer in both c-di-GMP-bound and free forms.</text>
</comment>
<dbReference type="GO" id="GO:0035438">
    <property type="term" value="F:cyclic-di-GMP binding"/>
    <property type="evidence" value="ECO:0007669"/>
    <property type="project" value="InterPro"/>
</dbReference>
<dbReference type="Gene3D" id="2.40.10.220">
    <property type="entry name" value="predicted glycosyltransferase like domains"/>
    <property type="match status" value="1"/>
</dbReference>
<keyword evidence="1" id="KW-0973">c-di-GMP</keyword>
<feature type="domain" description="PilZ" evidence="2">
    <location>
        <begin position="4"/>
        <end position="102"/>
    </location>
</feature>
<dbReference type="STRING" id="1132855.GCA_000384255_02208"/>
<dbReference type="Pfam" id="PF07238">
    <property type="entry name" value="PilZ"/>
    <property type="match status" value="1"/>
</dbReference>
<organism evidence="3 4">
    <name type="scientific">Methylotenera mobilis</name>
    <dbReference type="NCBI Taxonomy" id="359408"/>
    <lineage>
        <taxon>Bacteria</taxon>
        <taxon>Pseudomonadati</taxon>
        <taxon>Pseudomonadota</taxon>
        <taxon>Betaproteobacteria</taxon>
        <taxon>Nitrosomonadales</taxon>
        <taxon>Methylophilaceae</taxon>
        <taxon>Methylotenera</taxon>
    </lineage>
</organism>
<evidence type="ECO:0000259" key="2">
    <source>
        <dbReference type="Pfam" id="PF07238"/>
    </source>
</evidence>
<accession>A0A351RAR0</accession>
<comment type="function">
    <text evidence="1">Binds the second messenger bis-(3'-5') cyclic dimeric guanosine monophosphate (c-di-GMP). Can bind two c-di-GMP molecules per monomer. May play a role in bacterial second-messenger regulated processes. Binding to c-di-GMP induces a conformational change of the C- and N-termini resulting in the exposure of a highly negative surface on one side of the protein to a possible effector protein.</text>
</comment>
<comment type="caution">
    <text evidence="3">The sequence shown here is derived from an EMBL/GenBank/DDBJ whole genome shotgun (WGS) entry which is preliminary data.</text>
</comment>
<name>A0A351RAR0_9PROT</name>
<dbReference type="InterPro" id="IPR027021">
    <property type="entry name" value="C-di-GMP_BP_PA4608"/>
</dbReference>
<keyword evidence="1" id="KW-0547">Nucleotide-binding</keyword>
<protein>
    <recommendedName>
        <fullName evidence="1">Cyclic diguanosine monophosphate-binding protein</fullName>
        <shortName evidence="1">c-di-GMP-binding protein</shortName>
    </recommendedName>
    <alternativeName>
        <fullName evidence="1">Pilz domain-containing protein</fullName>
    </alternativeName>
</protein>
<dbReference type="Proteomes" id="UP000264313">
    <property type="component" value="Unassembled WGS sequence"/>
</dbReference>
<dbReference type="AlphaFoldDB" id="A0A351RAR0"/>
<dbReference type="EMBL" id="DNAA01000148">
    <property type="protein sequence ID" value="HBA09131.1"/>
    <property type="molecule type" value="Genomic_DNA"/>
</dbReference>
<sequence>MSESRRFTRIHFDAEVQLHIHLIDDIHIAHLIDISLKGALVETDRPITTYIKERSCIMTLSLDAHQQKITMQGKIIHHEGSLIGLESLHIDLDSITNLRTLIQLNTSDDKHLETELSHMLTNYENLNISRNKS</sequence>
<reference evidence="3 4" key="1">
    <citation type="journal article" date="2018" name="Nat. Biotechnol.">
        <title>A standardized bacterial taxonomy based on genome phylogeny substantially revises the tree of life.</title>
        <authorList>
            <person name="Parks D.H."/>
            <person name="Chuvochina M."/>
            <person name="Waite D.W."/>
            <person name="Rinke C."/>
            <person name="Skarshewski A."/>
            <person name="Chaumeil P.A."/>
            <person name="Hugenholtz P."/>
        </authorList>
    </citation>
    <scope>NUCLEOTIDE SEQUENCE [LARGE SCALE GENOMIC DNA]</scope>
    <source>
        <strain evidence="3">UBA9958</strain>
    </source>
</reference>
<evidence type="ECO:0000313" key="4">
    <source>
        <dbReference type="Proteomes" id="UP000264313"/>
    </source>
</evidence>
<gene>
    <name evidence="3" type="ORF">DCW48_05945</name>
</gene>
<dbReference type="SUPFAM" id="SSF141371">
    <property type="entry name" value="PilZ domain-like"/>
    <property type="match status" value="1"/>
</dbReference>
<proteinExistence type="predicted"/>
<dbReference type="PIRSF" id="PIRSF028141">
    <property type="entry name" value="C-di-GMP_BP_PA4608"/>
    <property type="match status" value="1"/>
</dbReference>